<dbReference type="GO" id="GO:0048066">
    <property type="term" value="P:developmental pigmentation"/>
    <property type="evidence" value="ECO:0007669"/>
    <property type="project" value="TreeGrafter"/>
</dbReference>
<feature type="region of interest" description="Disordered" evidence="1">
    <location>
        <begin position="1"/>
        <end position="26"/>
    </location>
</feature>
<dbReference type="Proteomes" id="UP000277928">
    <property type="component" value="Unassembled WGS sequence"/>
</dbReference>
<reference evidence="2 3" key="1">
    <citation type="submission" date="2018-08" db="EMBL/GenBank/DDBJ databases">
        <authorList>
            <person name="Laetsch R D."/>
            <person name="Stevens L."/>
            <person name="Kumar S."/>
            <person name="Blaxter L. M."/>
        </authorList>
    </citation>
    <scope>NUCLEOTIDE SEQUENCE [LARGE SCALE GENOMIC DNA]</scope>
</reference>
<dbReference type="SUPFAM" id="SSF50978">
    <property type="entry name" value="WD40 repeat-like"/>
    <property type="match status" value="1"/>
</dbReference>
<dbReference type="OrthoDB" id="19493at2759"/>
<dbReference type="InterPro" id="IPR015943">
    <property type="entry name" value="WD40/YVTN_repeat-like_dom_sf"/>
</dbReference>
<dbReference type="EMBL" id="UYRX01000270">
    <property type="protein sequence ID" value="VDK79009.1"/>
    <property type="molecule type" value="Genomic_DNA"/>
</dbReference>
<dbReference type="PANTHER" id="PTHR23287:SF18">
    <property type="entry name" value="BLOC-2 COMPLEX MEMBER HPS5"/>
    <property type="match status" value="1"/>
</dbReference>
<dbReference type="CDD" id="cd16484">
    <property type="entry name" value="RING-H2_Vps"/>
    <property type="match status" value="1"/>
</dbReference>
<dbReference type="GO" id="GO:0005737">
    <property type="term" value="C:cytoplasm"/>
    <property type="evidence" value="ECO:0007669"/>
    <property type="project" value="TreeGrafter"/>
</dbReference>
<evidence type="ECO:0000313" key="3">
    <source>
        <dbReference type="Proteomes" id="UP000277928"/>
    </source>
</evidence>
<protein>
    <recommendedName>
        <fullName evidence="4">RING-type domain-containing protein</fullName>
    </recommendedName>
</protein>
<dbReference type="AlphaFoldDB" id="A0A3P6T6X4"/>
<accession>A0A3P6T6X4</accession>
<dbReference type="STRING" id="42156.A0A3P6T6X4"/>
<dbReference type="OMA" id="WEANLVG"/>
<sequence>MDLFTPEGSSNSGAKVAHEQKKGDECSTSPLTHLFVELTSLEELSFPTSSSTRIKFTCLDASAHYLAVGSTSGTVYLFSRFASKYRNCISSVPIQVIYIKDGPIIKLSISPNEKYLATANKRGSLTISALVGIGQNPVMLFSSESHVSTGELYEYGKPTHVTELRWCSDSSKIYAGDTKGRISRTLIHVGKRLRKGHFGAVFYSDQQKGKSRYGEECNCAKPISTNTCNELMVIFASRPNGRLWEANGRGVVYSTHQYRNLKALCRFPVVSFKSDNLFNSMTNINEVRDINFGLLTLIRCQNNLFLITKADKTFCLIDPLDSHMVLMSTVDCIDSIREYAVNDSDVFLLSETGSLRKLTLFTVEKAVEKLHWRQCYSQAAQLICVDYIMNENYNSVAVWNYEQLEDILNKITFHHYKSHVTDGMLNTLHKLLNELKRSDDAEGKPKAAVHRLSIHRVVQVMQNSGYEDDFTFRAPSPLRLRSKSTLHIKPTNDWKRRSLPLNQQTIMGKDIAKFEDPEERHRKLINEARIMLLNAEKAPTNQLVRSGSVESLRTLLDGCNSLILFDQQVTINDITRDLVAAKKFQQLIGHQRHDEQNQRQRTAQVDFKTLFGRRDPLEMLEKCVESIPLSVNVNVTRFRTVAPAIEYEKSELCEWNSEQQSTKRDFAANESLNLNCNETPEGDEGSKCCPIDQSLKDDIGLLNKSYVIEKNFVAVQPIEMTWTVNGDNEESDSVDTKSLEAAIALNSNDKCLIRSSKIAIPSEALALSEAKLDRESIFYCHICGLHRLWHYVMTFGPRMSQLRVTVDQFAAGGVPVAIEQWVKLFEYRTVAAISSESSSGKLCNTCATFFEFDDHLKQKASSLREMIERVEKRSMKKKCSKNLVQLEAKDWNEDLVYRMFFRDMTAVTKKLSGIQNKVGTNSHLEISREQLGLDECSKKFLWLPTVEISQLLLCMRYCEGLSTVFEFLKNNKKLTSYLTTVDWQWLAVMKAYECDRFLNLMPKEVINGLLSELKISTIKDVGTVSSALAFDLSGMVSSAKSLSGSLTISVDGNCACCTLPLKMRVTRDDGYISVFRCGHLYHQICLREANLSRCLRCELERKRHRQK</sequence>
<dbReference type="PANTHER" id="PTHR23287">
    <property type="entry name" value="RUBY-EYE2-LIKE PROTEIN"/>
    <property type="match status" value="1"/>
</dbReference>
<dbReference type="Gene3D" id="2.130.10.10">
    <property type="entry name" value="YVTN repeat-like/Quinoprotein amine dehydrogenase"/>
    <property type="match status" value="1"/>
</dbReference>
<evidence type="ECO:0008006" key="4">
    <source>
        <dbReference type="Google" id="ProtNLM"/>
    </source>
</evidence>
<organism evidence="2 3">
    <name type="scientific">Litomosoides sigmodontis</name>
    <name type="common">Filarial nematode worm</name>
    <dbReference type="NCBI Taxonomy" id="42156"/>
    <lineage>
        <taxon>Eukaryota</taxon>
        <taxon>Metazoa</taxon>
        <taxon>Ecdysozoa</taxon>
        <taxon>Nematoda</taxon>
        <taxon>Chromadorea</taxon>
        <taxon>Rhabditida</taxon>
        <taxon>Spirurina</taxon>
        <taxon>Spiruromorpha</taxon>
        <taxon>Filarioidea</taxon>
        <taxon>Onchocercidae</taxon>
        <taxon>Litomosoides</taxon>
    </lineage>
</organism>
<proteinExistence type="predicted"/>
<keyword evidence="3" id="KW-1185">Reference proteome</keyword>
<evidence type="ECO:0000313" key="2">
    <source>
        <dbReference type="EMBL" id="VDK79009.1"/>
    </source>
</evidence>
<evidence type="ECO:0000256" key="1">
    <source>
        <dbReference type="SAM" id="MobiDB-lite"/>
    </source>
</evidence>
<dbReference type="InterPro" id="IPR036322">
    <property type="entry name" value="WD40_repeat_dom_sf"/>
</dbReference>
<feature type="compositionally biased region" description="Basic and acidic residues" evidence="1">
    <location>
        <begin position="16"/>
        <end position="25"/>
    </location>
</feature>
<gene>
    <name evidence="2" type="ORF">NLS_LOCUS4309</name>
</gene>
<name>A0A3P6T6X4_LITSI</name>